<dbReference type="InterPro" id="IPR009028">
    <property type="entry name" value="Coatomer/calthrin_app_sub_C"/>
</dbReference>
<evidence type="ECO:0000259" key="1">
    <source>
        <dbReference type="Pfam" id="PF02296"/>
    </source>
</evidence>
<sequence length="119" mass="13068">MPLSEMANLFMSLHLAVAPGLDNNPNNLVACTTFFSEATRAMLCLIRVETDPQDRTQLRLTVASGDQYLTFELKEFIKEHLVDIPRTQVAPPRAAVQPQLPTTAPATYNDPGTMLAGLL</sequence>
<dbReference type="Gene3D" id="3.30.310.10">
    <property type="entry name" value="TATA-Binding Protein"/>
    <property type="match status" value="1"/>
</dbReference>
<proteinExistence type="predicted"/>
<dbReference type="InterPro" id="IPR003164">
    <property type="entry name" value="Clathrin_a-adaptin_app_sub_C"/>
</dbReference>
<dbReference type="EMBL" id="CM007647">
    <property type="protein sequence ID" value="ONL92824.1"/>
    <property type="molecule type" value="Genomic_DNA"/>
</dbReference>
<evidence type="ECO:0000313" key="2">
    <source>
        <dbReference type="EMBL" id="ONL92824.1"/>
    </source>
</evidence>
<reference evidence="2" key="1">
    <citation type="submission" date="2015-12" db="EMBL/GenBank/DDBJ databases">
        <title>Update maize B73 reference genome by single molecule sequencing technologies.</title>
        <authorList>
            <consortium name="Maize Genome Sequencing Project"/>
            <person name="Ware D."/>
        </authorList>
    </citation>
    <scope>NUCLEOTIDE SEQUENCE [LARGE SCALE GENOMIC DNA]</scope>
    <source>
        <tissue evidence="2">Seedling</tissue>
    </source>
</reference>
<dbReference type="InterPro" id="IPR012295">
    <property type="entry name" value="TBP_dom_sf"/>
</dbReference>
<dbReference type="SUPFAM" id="SSF55711">
    <property type="entry name" value="Subdomain of clathrin and coatomer appendage domain"/>
    <property type="match status" value="1"/>
</dbReference>
<dbReference type="GO" id="GO:0030131">
    <property type="term" value="C:clathrin adaptor complex"/>
    <property type="evidence" value="ECO:0007669"/>
    <property type="project" value="InterPro"/>
</dbReference>
<dbReference type="GO" id="GO:0006886">
    <property type="term" value="P:intracellular protein transport"/>
    <property type="evidence" value="ECO:0007669"/>
    <property type="project" value="InterPro"/>
</dbReference>
<dbReference type="Pfam" id="PF02296">
    <property type="entry name" value="Alpha_adaptin_C"/>
    <property type="match status" value="1"/>
</dbReference>
<protein>
    <submittedName>
        <fullName evidence="2">AP-2 complex subunit alpha-2</fullName>
    </submittedName>
</protein>
<organism evidence="2">
    <name type="scientific">Zea mays</name>
    <name type="common">Maize</name>
    <dbReference type="NCBI Taxonomy" id="4577"/>
    <lineage>
        <taxon>Eukaryota</taxon>
        <taxon>Viridiplantae</taxon>
        <taxon>Streptophyta</taxon>
        <taxon>Embryophyta</taxon>
        <taxon>Tracheophyta</taxon>
        <taxon>Spermatophyta</taxon>
        <taxon>Magnoliopsida</taxon>
        <taxon>Liliopsida</taxon>
        <taxon>Poales</taxon>
        <taxon>Poaceae</taxon>
        <taxon>PACMAD clade</taxon>
        <taxon>Panicoideae</taxon>
        <taxon>Andropogonodae</taxon>
        <taxon>Andropogoneae</taxon>
        <taxon>Tripsacinae</taxon>
        <taxon>Zea</taxon>
    </lineage>
</organism>
<dbReference type="AlphaFoldDB" id="A0A1D6JL08"/>
<dbReference type="GO" id="GO:0016192">
    <property type="term" value="P:vesicle-mediated transport"/>
    <property type="evidence" value="ECO:0007669"/>
    <property type="project" value="InterPro"/>
</dbReference>
<name>A0A1D6JL08_MAIZE</name>
<feature type="domain" description="Clathrin adaptor alpha-adaptin appendage C-terminal subdomain" evidence="1">
    <location>
        <begin position="6"/>
        <end position="75"/>
    </location>
</feature>
<accession>A0A1D6JL08</accession>
<gene>
    <name evidence="2" type="ORF">ZEAMMB73_Zm00001d027333</name>
</gene>